<dbReference type="InterPro" id="IPR026564">
    <property type="entry name" value="Transcrip_reg_TACO1-like_dom3"/>
</dbReference>
<comment type="similarity">
    <text evidence="1">Belongs to the TACO1 family.</text>
</comment>
<comment type="caution">
    <text evidence="4">The sequence shown here is derived from an EMBL/GenBank/DDBJ whole genome shotgun (WGS) entry which is preliminary data.</text>
</comment>
<dbReference type="Proteomes" id="UP001498771">
    <property type="component" value="Unassembled WGS sequence"/>
</dbReference>
<dbReference type="InterPro" id="IPR017856">
    <property type="entry name" value="Integrase-like_N"/>
</dbReference>
<gene>
    <name evidence="4" type="ORF">BZA70DRAFT_255972</name>
</gene>
<reference evidence="4 5" key="1">
    <citation type="submission" date="2024-03" db="EMBL/GenBank/DDBJ databases">
        <title>Genome-scale model development and genomic sequencing of the oleaginous clade Lipomyces.</title>
        <authorList>
            <consortium name="Lawrence Berkeley National Laboratory"/>
            <person name="Czajka J.J."/>
            <person name="Han Y."/>
            <person name="Kim J."/>
            <person name="Mondo S.J."/>
            <person name="Hofstad B.A."/>
            <person name="Robles A."/>
            <person name="Haridas S."/>
            <person name="Riley R."/>
            <person name="LaButti K."/>
            <person name="Pangilinan J."/>
            <person name="Andreopoulos W."/>
            <person name="Lipzen A."/>
            <person name="Yan J."/>
            <person name="Wang M."/>
            <person name="Ng V."/>
            <person name="Grigoriev I.V."/>
            <person name="Spatafora J.W."/>
            <person name="Magnuson J.K."/>
            <person name="Baker S.E."/>
            <person name="Pomraning K.R."/>
        </authorList>
    </citation>
    <scope>NUCLEOTIDE SEQUENCE [LARGE SCALE GENOMIC DNA]</scope>
    <source>
        <strain evidence="4 5">Phaff 52-87</strain>
    </source>
</reference>
<dbReference type="HAMAP" id="MF_00693">
    <property type="entry name" value="Transcrip_reg_TACO1"/>
    <property type="match status" value="1"/>
</dbReference>
<dbReference type="PANTHER" id="PTHR12532">
    <property type="entry name" value="TRANSLATIONAL ACTIVATOR OF CYTOCHROME C OXIDASE 1"/>
    <property type="match status" value="1"/>
</dbReference>
<accession>A0ABR1F8M3</accession>
<evidence type="ECO:0000313" key="5">
    <source>
        <dbReference type="Proteomes" id="UP001498771"/>
    </source>
</evidence>
<evidence type="ECO:0000259" key="3">
    <source>
        <dbReference type="Pfam" id="PF20772"/>
    </source>
</evidence>
<evidence type="ECO:0000256" key="1">
    <source>
        <dbReference type="ARBA" id="ARBA00008724"/>
    </source>
</evidence>
<dbReference type="RefSeq" id="XP_064769229.1">
    <property type="nucleotide sequence ID" value="XM_064910796.1"/>
</dbReference>
<dbReference type="Gene3D" id="3.30.70.980">
    <property type="match status" value="2"/>
</dbReference>
<protein>
    <submittedName>
        <fullName evidence="4">Transcriptional regulator TACO1-like protein</fullName>
    </submittedName>
</protein>
<dbReference type="Pfam" id="PF20772">
    <property type="entry name" value="TACO1_YebC_N"/>
    <property type="match status" value="1"/>
</dbReference>
<organism evidence="4 5">
    <name type="scientific">Myxozyma melibiosi</name>
    <dbReference type="NCBI Taxonomy" id="54550"/>
    <lineage>
        <taxon>Eukaryota</taxon>
        <taxon>Fungi</taxon>
        <taxon>Dikarya</taxon>
        <taxon>Ascomycota</taxon>
        <taxon>Saccharomycotina</taxon>
        <taxon>Lipomycetes</taxon>
        <taxon>Lipomycetales</taxon>
        <taxon>Lipomycetaceae</taxon>
        <taxon>Myxozyma</taxon>
    </lineage>
</organism>
<name>A0ABR1F8M3_9ASCO</name>
<keyword evidence="5" id="KW-1185">Reference proteome</keyword>
<feature type="domain" description="TACO1/YebC-like second and third" evidence="2">
    <location>
        <begin position="141"/>
        <end position="314"/>
    </location>
</feature>
<dbReference type="Gene3D" id="1.10.10.200">
    <property type="match status" value="1"/>
</dbReference>
<dbReference type="InterPro" id="IPR048300">
    <property type="entry name" value="TACO1_YebC-like_2nd/3rd_dom"/>
</dbReference>
<dbReference type="PANTHER" id="PTHR12532:SF0">
    <property type="entry name" value="TRANSLATIONAL ACTIVATOR OF CYTOCHROME C OXIDASE 1"/>
    <property type="match status" value="1"/>
</dbReference>
<evidence type="ECO:0000313" key="4">
    <source>
        <dbReference type="EMBL" id="KAK7206196.1"/>
    </source>
</evidence>
<dbReference type="InterPro" id="IPR049083">
    <property type="entry name" value="TACO1_YebC_N"/>
</dbReference>
<proteinExistence type="inferred from homology"/>
<dbReference type="InterPro" id="IPR002876">
    <property type="entry name" value="Transcrip_reg_TACO1-like"/>
</dbReference>
<dbReference type="SUPFAM" id="SSF75625">
    <property type="entry name" value="YebC-like"/>
    <property type="match status" value="1"/>
</dbReference>
<dbReference type="Pfam" id="PF01709">
    <property type="entry name" value="Transcrip_reg"/>
    <property type="match status" value="1"/>
</dbReference>
<dbReference type="InterPro" id="IPR029072">
    <property type="entry name" value="YebC-like"/>
</dbReference>
<dbReference type="GeneID" id="90036308"/>
<sequence>MASISLFSARAGLKSASRHLGLCLSSELAPRPAVALFRQQSDRQTNSIRQFSNTSGRLSGHSRWSTIKHGKAAHDSARAAIATKHSRLIISAAKIGGPDPENNPRLWNAIENAKRNQVPKKTIESALRRAAGISDKDGKQLESVTYEASGPGGCAIIIEALTDNKSRTVGFVRNALTKSGCSLGPSLFYFDRKGLIRIVRRTGDNASEIDFDEIFEHALEAGAEDIKLVEDYFEEDDPDHGKPVYEIVVEQAETAKVAQEMKDSYGYEIKEMGIEYIPKEDSEIELDEGQELLMQKLMGLLDEVDEVQEIYTNAK</sequence>
<dbReference type="EMBL" id="JBBJBU010000003">
    <property type="protein sequence ID" value="KAK7206196.1"/>
    <property type="molecule type" value="Genomic_DNA"/>
</dbReference>
<evidence type="ECO:0000259" key="2">
    <source>
        <dbReference type="Pfam" id="PF01709"/>
    </source>
</evidence>
<feature type="domain" description="TACO1/YebC-like N-terminal" evidence="3">
    <location>
        <begin position="62"/>
        <end position="132"/>
    </location>
</feature>